<reference evidence="1 2" key="1">
    <citation type="submission" date="2022-04" db="EMBL/GenBank/DDBJ databases">
        <title>Genome sequence of C. roseum typestrain.</title>
        <authorList>
            <person name="Poehlein A."/>
            <person name="Schoch T."/>
            <person name="Duerre P."/>
            <person name="Daniel R."/>
        </authorList>
    </citation>
    <scope>NUCLEOTIDE SEQUENCE [LARGE SCALE GENOMIC DNA]</scope>
    <source>
        <strain evidence="1 2">DSM 7320</strain>
    </source>
</reference>
<proteinExistence type="predicted"/>
<dbReference type="AlphaFoldDB" id="A0A1S8LS79"/>
<dbReference type="EMBL" id="CP096983">
    <property type="protein sequence ID" value="URZ13029.1"/>
    <property type="molecule type" value="Genomic_DNA"/>
</dbReference>
<evidence type="ECO:0000313" key="1">
    <source>
        <dbReference type="EMBL" id="URZ13029.1"/>
    </source>
</evidence>
<name>A0A1S8LS79_9CLOT</name>
<organism evidence="1 2">
    <name type="scientific">Clostridium felsineum</name>
    <dbReference type="NCBI Taxonomy" id="36839"/>
    <lineage>
        <taxon>Bacteria</taxon>
        <taxon>Bacillati</taxon>
        <taxon>Bacillota</taxon>
        <taxon>Clostridia</taxon>
        <taxon>Eubacteriales</taxon>
        <taxon>Clostridiaceae</taxon>
        <taxon>Clostridium</taxon>
    </lineage>
</organism>
<gene>
    <name evidence="1" type="ORF">CROST_037790</name>
</gene>
<dbReference type="Proteomes" id="UP000190951">
    <property type="component" value="Chromosome"/>
</dbReference>
<dbReference type="STRING" id="84029.CROST_04950"/>
<dbReference type="Pfam" id="PF11185">
    <property type="entry name" value="DUF2971"/>
    <property type="match status" value="1"/>
</dbReference>
<protein>
    <submittedName>
        <fullName evidence="1">Uncharacterized protein</fullName>
    </submittedName>
</protein>
<dbReference type="KEGG" id="crw:CROST_037790"/>
<dbReference type="RefSeq" id="WP_077835298.1">
    <property type="nucleotide sequence ID" value="NZ_CP096983.1"/>
</dbReference>
<accession>A0A1S8LS79</accession>
<dbReference type="InterPro" id="IPR021352">
    <property type="entry name" value="DUF2971"/>
</dbReference>
<sequence>MEWIDEFIKLLFDGRKDEAYKLKYRNFPKKLYKYEIIDENRLSALKDNKIWFANPDKFNDPFDSCGVFFDKAVLSNYTNKVSIEDYINGLRNNIKICCFSEELNSMPMWAHYANNHTGICIQYNFFDLNYMNKFSKYIIPIRYETEKYDITKFLERVFKDDGEDRMYLLFFLMQIKHVSWSYEKEWRIILKAHKDKNSGIICPIKPEGIYLGLNCSEENKEKIKNITKEYIHCPVYEVEKKEGKLFEFNNKDIST</sequence>
<evidence type="ECO:0000313" key="2">
    <source>
        <dbReference type="Proteomes" id="UP000190951"/>
    </source>
</evidence>
<keyword evidence="2" id="KW-1185">Reference proteome</keyword>